<evidence type="ECO:0000256" key="3">
    <source>
        <dbReference type="SAM" id="SignalP"/>
    </source>
</evidence>
<evidence type="ECO:0000313" key="4">
    <source>
        <dbReference type="EMBL" id="ROT80065.1"/>
    </source>
</evidence>
<feature type="compositionally biased region" description="Low complexity" evidence="1">
    <location>
        <begin position="50"/>
        <end position="64"/>
    </location>
</feature>
<dbReference type="PRINTS" id="PR01217">
    <property type="entry name" value="PRICHEXTENSN"/>
</dbReference>
<feature type="compositionally biased region" description="Pro residues" evidence="1">
    <location>
        <begin position="31"/>
        <end position="49"/>
    </location>
</feature>
<keyword evidence="2" id="KW-1133">Transmembrane helix</keyword>
<sequence>MRALRPVELAVATALLLVLLSACRQRARLSPAPPPLTPSTPPLPPPPPSADSTLLPPSFSSYPSSPSPPSPPPPLPPFPFPLSSSSHYFLLSFSFPTPLPPSSSSFFPPFSSSTVSLPCPFSSSPFQIPFPHPYSPLPPPPSLLYFSLFILPISLLLSLLSFPISTPLYHFPTSLSSTSPPFISSPSLPAPLSLPTYLSSPFAPPPPLAPPHTLLHGALQASALLHFYYPFLIHFRKFERGGKKADERRPRRPRRRAVGVCGDGRIFSASIPLFNFCVPSPLRFCVSLLSFPPLSSSPFILSCPLLFFLLSSTPPEVFALAGVSVPLPFHPLILSSAVLFLLFFARTLAPFWLSYSFGSSPFSPFPSFRGVGRSADFAASDDQLISRRRTIRISADFAALDDQLISRRRTIS</sequence>
<reference evidence="4 5" key="1">
    <citation type="submission" date="2018-04" db="EMBL/GenBank/DDBJ databases">
        <authorList>
            <person name="Zhang X."/>
            <person name="Yuan J."/>
            <person name="Li F."/>
            <person name="Xiang J."/>
        </authorList>
    </citation>
    <scope>NUCLEOTIDE SEQUENCE [LARGE SCALE GENOMIC DNA]</scope>
    <source>
        <tissue evidence="4">Muscle</tissue>
    </source>
</reference>
<feature type="transmembrane region" description="Helical" evidence="2">
    <location>
        <begin position="284"/>
        <end position="309"/>
    </location>
</feature>
<protein>
    <submittedName>
        <fullName evidence="4">Uncharacterized protein</fullName>
    </submittedName>
</protein>
<keyword evidence="3" id="KW-0732">Signal</keyword>
<keyword evidence="2" id="KW-0472">Membrane</keyword>
<feature type="chain" id="PRO_5019556857" evidence="3">
    <location>
        <begin position="30"/>
        <end position="412"/>
    </location>
</feature>
<feature type="signal peptide" evidence="3">
    <location>
        <begin position="1"/>
        <end position="29"/>
    </location>
</feature>
<keyword evidence="5" id="KW-1185">Reference proteome</keyword>
<feature type="transmembrane region" description="Helical" evidence="2">
    <location>
        <begin position="143"/>
        <end position="162"/>
    </location>
</feature>
<dbReference type="AlphaFoldDB" id="A0A423TUC5"/>
<name>A0A423TUC5_PENVA</name>
<proteinExistence type="predicted"/>
<feature type="region of interest" description="Disordered" evidence="1">
    <location>
        <begin position="30"/>
        <end position="73"/>
    </location>
</feature>
<evidence type="ECO:0000256" key="1">
    <source>
        <dbReference type="SAM" id="MobiDB-lite"/>
    </source>
</evidence>
<feature type="transmembrane region" description="Helical" evidence="2">
    <location>
        <begin position="329"/>
        <end position="353"/>
    </location>
</feature>
<reference evidence="4 5" key="2">
    <citation type="submission" date="2019-01" db="EMBL/GenBank/DDBJ databases">
        <title>The decoding of complex shrimp genome reveals the adaptation for benthos swimmer, frequently molting mechanism and breeding impact on genome.</title>
        <authorList>
            <person name="Sun Y."/>
            <person name="Gao Y."/>
            <person name="Yu Y."/>
        </authorList>
    </citation>
    <scope>NUCLEOTIDE SEQUENCE [LARGE SCALE GENOMIC DNA]</scope>
    <source>
        <tissue evidence="4">Muscle</tissue>
    </source>
</reference>
<evidence type="ECO:0000313" key="5">
    <source>
        <dbReference type="Proteomes" id="UP000283509"/>
    </source>
</evidence>
<evidence type="ECO:0000256" key="2">
    <source>
        <dbReference type="SAM" id="Phobius"/>
    </source>
</evidence>
<accession>A0A423TUC5</accession>
<keyword evidence="2" id="KW-0812">Transmembrane</keyword>
<dbReference type="EMBL" id="QCYY01001161">
    <property type="protein sequence ID" value="ROT80065.1"/>
    <property type="molecule type" value="Genomic_DNA"/>
</dbReference>
<dbReference type="PROSITE" id="PS51257">
    <property type="entry name" value="PROKAR_LIPOPROTEIN"/>
    <property type="match status" value="1"/>
</dbReference>
<comment type="caution">
    <text evidence="4">The sequence shown here is derived from an EMBL/GenBank/DDBJ whole genome shotgun (WGS) entry which is preliminary data.</text>
</comment>
<gene>
    <name evidence="4" type="ORF">C7M84_001225</name>
</gene>
<dbReference type="Proteomes" id="UP000283509">
    <property type="component" value="Unassembled WGS sequence"/>
</dbReference>
<organism evidence="4 5">
    <name type="scientific">Penaeus vannamei</name>
    <name type="common">Whiteleg shrimp</name>
    <name type="synonym">Litopenaeus vannamei</name>
    <dbReference type="NCBI Taxonomy" id="6689"/>
    <lineage>
        <taxon>Eukaryota</taxon>
        <taxon>Metazoa</taxon>
        <taxon>Ecdysozoa</taxon>
        <taxon>Arthropoda</taxon>
        <taxon>Crustacea</taxon>
        <taxon>Multicrustacea</taxon>
        <taxon>Malacostraca</taxon>
        <taxon>Eumalacostraca</taxon>
        <taxon>Eucarida</taxon>
        <taxon>Decapoda</taxon>
        <taxon>Dendrobranchiata</taxon>
        <taxon>Penaeoidea</taxon>
        <taxon>Penaeidae</taxon>
        <taxon>Penaeus</taxon>
    </lineage>
</organism>